<reference evidence="3" key="1">
    <citation type="journal article" date="2011" name="Genome Res.">
        <title>Phylogeny-wide analysis of social amoeba genomes highlights ancient origins for complex intercellular communication.</title>
        <authorList>
            <person name="Heidel A.J."/>
            <person name="Lawal H.M."/>
            <person name="Felder M."/>
            <person name="Schilde C."/>
            <person name="Helps N.R."/>
            <person name="Tunggal B."/>
            <person name="Rivero F."/>
            <person name="John U."/>
            <person name="Schleicher M."/>
            <person name="Eichinger L."/>
            <person name="Platzer M."/>
            <person name="Noegel A.A."/>
            <person name="Schaap P."/>
            <person name="Gloeckner G."/>
        </authorList>
    </citation>
    <scope>NUCLEOTIDE SEQUENCE [LARGE SCALE GENOMIC DNA]</scope>
    <source>
        <strain evidence="3">SH3</strain>
    </source>
</reference>
<dbReference type="Proteomes" id="UP000007797">
    <property type="component" value="Unassembled WGS sequence"/>
</dbReference>
<dbReference type="RefSeq" id="XP_004360501.1">
    <property type="nucleotide sequence ID" value="XM_004360444.1"/>
</dbReference>
<dbReference type="OMA" id="NHIYVEV"/>
<dbReference type="GeneID" id="14874457"/>
<dbReference type="SUPFAM" id="SSF101898">
    <property type="entry name" value="NHL repeat"/>
    <property type="match status" value="1"/>
</dbReference>
<evidence type="ECO:0000313" key="3">
    <source>
        <dbReference type="Proteomes" id="UP000007797"/>
    </source>
</evidence>
<gene>
    <name evidence="2" type="ORF">DFA_04780</name>
</gene>
<dbReference type="Gene3D" id="2.120.10.30">
    <property type="entry name" value="TolB, C-terminal domain"/>
    <property type="match status" value="1"/>
</dbReference>
<feature type="signal peptide" evidence="1">
    <location>
        <begin position="1"/>
        <end position="28"/>
    </location>
</feature>
<accession>F4PQI7</accession>
<organism evidence="2 3">
    <name type="scientific">Cavenderia fasciculata</name>
    <name type="common">Slime mold</name>
    <name type="synonym">Dictyostelium fasciculatum</name>
    <dbReference type="NCBI Taxonomy" id="261658"/>
    <lineage>
        <taxon>Eukaryota</taxon>
        <taxon>Amoebozoa</taxon>
        <taxon>Evosea</taxon>
        <taxon>Eumycetozoa</taxon>
        <taxon>Dictyostelia</taxon>
        <taxon>Acytosteliales</taxon>
        <taxon>Cavenderiaceae</taxon>
        <taxon>Cavenderia</taxon>
    </lineage>
</organism>
<protein>
    <recommendedName>
        <fullName evidence="4">SMP-30/Gluconolactonase/LRE-like region domain-containing protein</fullName>
    </recommendedName>
</protein>
<keyword evidence="3" id="KW-1185">Reference proteome</keyword>
<dbReference type="InterPro" id="IPR011042">
    <property type="entry name" value="6-blade_b-propeller_TolB-like"/>
</dbReference>
<dbReference type="AlphaFoldDB" id="F4PQI7"/>
<evidence type="ECO:0000256" key="1">
    <source>
        <dbReference type="SAM" id="SignalP"/>
    </source>
</evidence>
<keyword evidence="1" id="KW-0732">Signal</keyword>
<dbReference type="OrthoDB" id="17460at2759"/>
<evidence type="ECO:0008006" key="4">
    <source>
        <dbReference type="Google" id="ProtNLM"/>
    </source>
</evidence>
<feature type="chain" id="PRO_5003313248" description="SMP-30/Gluconolactonase/LRE-like region domain-containing protein" evidence="1">
    <location>
        <begin position="29"/>
        <end position="338"/>
    </location>
</feature>
<evidence type="ECO:0000313" key="2">
    <source>
        <dbReference type="EMBL" id="EGG22650.1"/>
    </source>
</evidence>
<name>F4PQI7_CACFS</name>
<sequence length="338" mass="37307">MKNNYFYTFTLVLASLLLSLLTCTVAQANNTFGGGNLLLTDTLTANPEVLYEFTAKGVNVNNYTTWVQDNSTIRCVANDIAFLDDSTLLLLDEQQGLFYSSMKGNVKGIYNNMTTNQPGQLGCSLQRLFVDQTNQDIYITSTNVNCDLNYVVGVFVYDVNGKYKNTILNNKFNTTLGVAVDSKGTVWIPDVDVIFAIHKDGSVDEYDPVKNKLAYNGIQVTTSNTMLIAVPATHQDLIIELDTKGRVLREIVMVGNTTATGQESAIPCTIAINPSNGDIFVEAPYASKKEGSKKEENVIQVYDKKGNYKRSWGGHSCKDKNILCVPQYGMVFIPEQSL</sequence>
<proteinExistence type="predicted"/>
<dbReference type="KEGG" id="dfa:DFA_04780"/>
<dbReference type="EMBL" id="GL883009">
    <property type="protein sequence ID" value="EGG22650.1"/>
    <property type="molecule type" value="Genomic_DNA"/>
</dbReference>